<dbReference type="Proteomes" id="UP001284601">
    <property type="component" value="Unassembled WGS sequence"/>
</dbReference>
<dbReference type="PANTHER" id="PTHR10584">
    <property type="entry name" value="SUGAR KINASE"/>
    <property type="match status" value="1"/>
</dbReference>
<evidence type="ECO:0000259" key="3">
    <source>
        <dbReference type="Pfam" id="PF00294"/>
    </source>
</evidence>
<keyword evidence="1" id="KW-0808">Transferase</keyword>
<evidence type="ECO:0000256" key="2">
    <source>
        <dbReference type="ARBA" id="ARBA00022777"/>
    </source>
</evidence>
<dbReference type="InterPro" id="IPR011611">
    <property type="entry name" value="PfkB_dom"/>
</dbReference>
<dbReference type="SUPFAM" id="SSF53613">
    <property type="entry name" value="Ribokinase-like"/>
    <property type="match status" value="1"/>
</dbReference>
<dbReference type="Gene3D" id="3.40.1190.20">
    <property type="match status" value="1"/>
</dbReference>
<dbReference type="InterPro" id="IPR029056">
    <property type="entry name" value="Ribokinase-like"/>
</dbReference>
<dbReference type="PANTHER" id="PTHR10584:SF166">
    <property type="entry name" value="RIBOKINASE"/>
    <property type="match status" value="1"/>
</dbReference>
<keyword evidence="5" id="KW-1185">Reference proteome</keyword>
<dbReference type="EMBL" id="JAWSTH010000018">
    <property type="protein sequence ID" value="MDW5594528.1"/>
    <property type="molecule type" value="Genomic_DNA"/>
</dbReference>
<gene>
    <name evidence="4" type="ORF">R7226_09285</name>
</gene>
<proteinExistence type="predicted"/>
<feature type="domain" description="Carbohydrate kinase PfkB" evidence="3">
    <location>
        <begin position="187"/>
        <end position="271"/>
    </location>
</feature>
<evidence type="ECO:0000313" key="5">
    <source>
        <dbReference type="Proteomes" id="UP001284601"/>
    </source>
</evidence>
<evidence type="ECO:0000313" key="4">
    <source>
        <dbReference type="EMBL" id="MDW5594528.1"/>
    </source>
</evidence>
<name>A0ABU4HMK4_9ACTN</name>
<dbReference type="Pfam" id="PF00294">
    <property type="entry name" value="PfkB"/>
    <property type="match status" value="2"/>
</dbReference>
<dbReference type="GO" id="GO:0016301">
    <property type="term" value="F:kinase activity"/>
    <property type="evidence" value="ECO:0007669"/>
    <property type="project" value="UniProtKB-KW"/>
</dbReference>
<reference evidence="5" key="1">
    <citation type="submission" date="2023-07" db="EMBL/GenBank/DDBJ databases">
        <title>Conexibacter stalactiti sp. nov., isolated from stalactites in a lava cave and emended description of the genus Conexibacter.</title>
        <authorList>
            <person name="Lee S.D."/>
        </authorList>
    </citation>
    <scope>NUCLEOTIDE SEQUENCE [LARGE SCALE GENOMIC DNA]</scope>
    <source>
        <strain evidence="5">KCTC 39840</strain>
    </source>
</reference>
<comment type="caution">
    <text evidence="4">The sequence shown here is derived from an EMBL/GenBank/DDBJ whole genome shotgun (WGS) entry which is preliminary data.</text>
</comment>
<feature type="domain" description="Carbohydrate kinase PfkB" evidence="3">
    <location>
        <begin position="5"/>
        <end position="138"/>
    </location>
</feature>
<sequence length="286" mass="29643">MSAPKVAVVGHIEWLDFALVDHLPAPGEIVTAREHFAVPAGGGAVAAVQLRQLAGAADFFTVVGDDELGRRSVAELRDEHGLTVHSTTRGVPQRRAFTHVDANAERTITVLGERLVPHGADPLPWERLDDVDGVYYTGGDAEAARAARRARFLVATGRAPEGLLAGGVVPDVLVGSVRDEKERAGIAAFGDGARWTVLTDGARGGRWSGADGSSGSWKPVAPPGPPVDAYGCGDSFAGALAYGLGAGLGIEGAVLLAARCGAWCVTGRGPYGRQLTRAELTPTERG</sequence>
<accession>A0ABU4HMK4</accession>
<keyword evidence="2 4" id="KW-0418">Kinase</keyword>
<organism evidence="4 5">
    <name type="scientific">Conexibacter stalactiti</name>
    <dbReference type="NCBI Taxonomy" id="1940611"/>
    <lineage>
        <taxon>Bacteria</taxon>
        <taxon>Bacillati</taxon>
        <taxon>Actinomycetota</taxon>
        <taxon>Thermoleophilia</taxon>
        <taxon>Solirubrobacterales</taxon>
        <taxon>Conexibacteraceae</taxon>
        <taxon>Conexibacter</taxon>
    </lineage>
</organism>
<dbReference type="RefSeq" id="WP_318596797.1">
    <property type="nucleotide sequence ID" value="NZ_JAWSTH010000018.1"/>
</dbReference>
<protein>
    <submittedName>
        <fullName evidence="4">PfkB family carbohydrate kinase</fullName>
    </submittedName>
</protein>
<evidence type="ECO:0000256" key="1">
    <source>
        <dbReference type="ARBA" id="ARBA00022679"/>
    </source>
</evidence>